<dbReference type="AlphaFoldDB" id="A0A222P099"/>
<dbReference type="SUPFAM" id="SSF51905">
    <property type="entry name" value="FAD/NAD(P)-binding domain"/>
    <property type="match status" value="1"/>
</dbReference>
<dbReference type="Gene3D" id="3.50.50.60">
    <property type="entry name" value="FAD/NAD(P)-binding domain"/>
    <property type="match status" value="2"/>
</dbReference>
<dbReference type="EC" id="1.4.99.6" evidence="3"/>
<dbReference type="Pfam" id="PF01266">
    <property type="entry name" value="DAO"/>
    <property type="match status" value="1"/>
</dbReference>
<dbReference type="RefSeq" id="WP_094090360.1">
    <property type="nucleotide sequence ID" value="NZ_CP016397.1"/>
</dbReference>
<accession>A0A222P099</accession>
<dbReference type="GO" id="GO:0005737">
    <property type="term" value="C:cytoplasm"/>
    <property type="evidence" value="ECO:0007669"/>
    <property type="project" value="TreeGrafter"/>
</dbReference>
<evidence type="ECO:0000256" key="1">
    <source>
        <dbReference type="ARBA" id="ARBA00023002"/>
    </source>
</evidence>
<dbReference type="SUPFAM" id="SSF54373">
    <property type="entry name" value="FAD-linked reductases, C-terminal domain"/>
    <property type="match status" value="1"/>
</dbReference>
<dbReference type="PANTHER" id="PTHR13847">
    <property type="entry name" value="SARCOSINE DEHYDROGENASE-RELATED"/>
    <property type="match status" value="1"/>
</dbReference>
<keyword evidence="1 3" id="KW-0560">Oxidoreductase</keyword>
<keyword evidence="4" id="KW-1185">Reference proteome</keyword>
<proteinExistence type="predicted"/>
<evidence type="ECO:0000313" key="3">
    <source>
        <dbReference type="EMBL" id="ASQ45284.1"/>
    </source>
</evidence>
<evidence type="ECO:0000313" key="4">
    <source>
        <dbReference type="Proteomes" id="UP000201728"/>
    </source>
</evidence>
<dbReference type="Proteomes" id="UP000201728">
    <property type="component" value="Chromosome"/>
</dbReference>
<reference evidence="4" key="1">
    <citation type="submission" date="2016-07" db="EMBL/GenBank/DDBJ databases">
        <authorList>
            <person name="Florea S."/>
            <person name="Webb J.S."/>
            <person name="Jaromczyk J."/>
            <person name="Schardl C.L."/>
        </authorList>
    </citation>
    <scope>NUCLEOTIDE SEQUENCE [LARGE SCALE GENOMIC DNA]</scope>
    <source>
        <strain evidence="4">CDC-D5610</strain>
    </source>
</reference>
<dbReference type="InterPro" id="IPR006076">
    <property type="entry name" value="FAD-dep_OxRdtase"/>
</dbReference>
<gene>
    <name evidence="3" type="primary">dadA</name>
    <name evidence="3" type="ORF">clem_03630</name>
</gene>
<dbReference type="PANTHER" id="PTHR13847:SF289">
    <property type="entry name" value="GLYCINE OXIDASE"/>
    <property type="match status" value="1"/>
</dbReference>
<dbReference type="InterPro" id="IPR036188">
    <property type="entry name" value="FAD/NAD-bd_sf"/>
</dbReference>
<dbReference type="KEGG" id="lcd:clem_03630"/>
<dbReference type="GO" id="GO:0016491">
    <property type="term" value="F:oxidoreductase activity"/>
    <property type="evidence" value="ECO:0007669"/>
    <property type="project" value="UniProtKB-KW"/>
</dbReference>
<dbReference type="Gene3D" id="3.30.9.10">
    <property type="entry name" value="D-Amino Acid Oxidase, subunit A, domain 2"/>
    <property type="match status" value="1"/>
</dbReference>
<protein>
    <submittedName>
        <fullName evidence="3">D-amino acid dehydrogenase small subunit</fullName>
        <ecNumber evidence="3">1.4.99.6</ecNumber>
    </submittedName>
</protein>
<evidence type="ECO:0000259" key="2">
    <source>
        <dbReference type="Pfam" id="PF01266"/>
    </source>
</evidence>
<dbReference type="OrthoDB" id="9805337at2"/>
<organism evidence="3 4">
    <name type="scientific">Legionella clemsonensis</name>
    <dbReference type="NCBI Taxonomy" id="1867846"/>
    <lineage>
        <taxon>Bacteria</taxon>
        <taxon>Pseudomonadati</taxon>
        <taxon>Pseudomonadota</taxon>
        <taxon>Gammaproteobacteria</taxon>
        <taxon>Legionellales</taxon>
        <taxon>Legionellaceae</taxon>
        <taxon>Legionella</taxon>
    </lineage>
</organism>
<dbReference type="EMBL" id="CP016397">
    <property type="protein sequence ID" value="ASQ45284.1"/>
    <property type="molecule type" value="Genomic_DNA"/>
</dbReference>
<sequence length="430" mass="48166">MKFDVLVLGGGIIGVSVATHLQLRGRSVALVDLKTPGSETSFGNAGLIQREGVYPYGFPRGLSSLVKYAFNRSPEVRYHPRTLVKLTPFLWQYWCNSHPVRHAEIARSYATLIEHSVTEHHKLAALAGVSHLIRTGGWLKVFRTAKVQDIEIKFAEKCRDEHDIKFEMLDPLLLRKLEPNLDHSLLGALRYTESETVSDPGALVRAYANYFKKIGGCFFCGNANTLTEKWTVKTEQGVVKADSTVITLGPWSDLLLSRLGYRFPLAVKRGYHMHYEAKADAKLFHPVLDIENGYVMAPMTRGIRLTTGAEFAARDSRKTPVQLNTVEPIARTLFPITKRLDELPWMGCRPCTPDMLPIIGQAPRHATLWFAFGHAHHGLTLGPVTGRLLAEMITGDDLVTDPIPFSPSRFSSYKNFLIAHRSSNLQKDIH</sequence>
<feature type="domain" description="FAD dependent oxidoreductase" evidence="2">
    <location>
        <begin position="4"/>
        <end position="392"/>
    </location>
</feature>
<name>A0A222P099_9GAMM</name>